<dbReference type="InterPro" id="IPR050345">
    <property type="entry name" value="Aliph_Amidase/BUP"/>
</dbReference>
<proteinExistence type="predicted"/>
<sequence>MSRKLKVAAAQVGTIHANSDRAETLQRLITLLKTAASQGAQLVVFPETTFTTFFPRYVLSPTELDKYFEKGDDITQSENVKQFFDTAQSLHIDVCIGYAELTSTGDPYNTCVYYSATQGKVISKYRKIHLPGTSEPFDDPTAINQLEKKYFKPGNLGFNAFRAPGLVPAALKKDTTEPNTAGKGDPIVGMMICNDRRWPESWRAYGLQGVELVLCGYNTPNFAPDLYGEPDMDVQAAEREAYFHHKLVLEYNSYANSCYSISAARAGLDDGKYGLIGGSSIVDPNGHTIAEAAGTGDEVVVAEIDLGVCRYGKETMFDFGRHRRIETYGMISSQTGVIEPPLL</sequence>
<organism evidence="3 4">
    <name type="scientific">Helicocarpus griseus UAMH5409</name>
    <dbReference type="NCBI Taxonomy" id="1447875"/>
    <lineage>
        <taxon>Eukaryota</taxon>
        <taxon>Fungi</taxon>
        <taxon>Dikarya</taxon>
        <taxon>Ascomycota</taxon>
        <taxon>Pezizomycotina</taxon>
        <taxon>Eurotiomycetes</taxon>
        <taxon>Eurotiomycetidae</taxon>
        <taxon>Onygenales</taxon>
        <taxon>Ajellomycetaceae</taxon>
        <taxon>Helicocarpus</taxon>
    </lineage>
</organism>
<evidence type="ECO:0000259" key="2">
    <source>
        <dbReference type="PROSITE" id="PS50263"/>
    </source>
</evidence>
<dbReference type="Pfam" id="PF00795">
    <property type="entry name" value="CN_hydrolase"/>
    <property type="match status" value="1"/>
</dbReference>
<gene>
    <name evidence="3" type="ORF">AJ79_09178</name>
</gene>
<evidence type="ECO:0000313" key="3">
    <source>
        <dbReference type="EMBL" id="PGG97508.1"/>
    </source>
</evidence>
<dbReference type="EMBL" id="PDNB01000246">
    <property type="protein sequence ID" value="PGG97508.1"/>
    <property type="molecule type" value="Genomic_DNA"/>
</dbReference>
<dbReference type="Gene3D" id="3.60.110.10">
    <property type="entry name" value="Carbon-nitrogen hydrolase"/>
    <property type="match status" value="1"/>
</dbReference>
<dbReference type="InterPro" id="IPR003010">
    <property type="entry name" value="C-N_Hydrolase"/>
</dbReference>
<dbReference type="PANTHER" id="PTHR43674">
    <property type="entry name" value="NITRILASE C965.09-RELATED"/>
    <property type="match status" value="1"/>
</dbReference>
<dbReference type="GO" id="GO:0016811">
    <property type="term" value="F:hydrolase activity, acting on carbon-nitrogen (but not peptide) bonds, in linear amides"/>
    <property type="evidence" value="ECO:0007669"/>
    <property type="project" value="TreeGrafter"/>
</dbReference>
<protein>
    <recommendedName>
        <fullName evidence="2">CN hydrolase domain-containing protein</fullName>
    </recommendedName>
</protein>
<dbReference type="InterPro" id="IPR036526">
    <property type="entry name" value="C-N_Hydrolase_sf"/>
</dbReference>
<dbReference type="PANTHER" id="PTHR43674:SF12">
    <property type="entry name" value="NITRILASE C965.09-RELATED"/>
    <property type="match status" value="1"/>
</dbReference>
<evidence type="ECO:0000313" key="4">
    <source>
        <dbReference type="Proteomes" id="UP000223968"/>
    </source>
</evidence>
<dbReference type="OrthoDB" id="412018at2759"/>
<reference evidence="3 4" key="1">
    <citation type="submission" date="2017-10" db="EMBL/GenBank/DDBJ databases">
        <title>Comparative genomics in systemic dimorphic fungi from Ajellomycetaceae.</title>
        <authorList>
            <person name="Munoz J.F."/>
            <person name="Mcewen J.G."/>
            <person name="Clay O.K."/>
            <person name="Cuomo C.A."/>
        </authorList>
    </citation>
    <scope>NUCLEOTIDE SEQUENCE [LARGE SCALE GENOMIC DNA]</scope>
    <source>
        <strain evidence="3 4">UAMH5409</strain>
    </source>
</reference>
<accession>A0A2B7WLU5</accession>
<dbReference type="AlphaFoldDB" id="A0A2B7WLU5"/>
<name>A0A2B7WLU5_9EURO</name>
<dbReference type="STRING" id="1447875.A0A2B7WLU5"/>
<evidence type="ECO:0000256" key="1">
    <source>
        <dbReference type="ARBA" id="ARBA00022801"/>
    </source>
</evidence>
<keyword evidence="4" id="KW-1185">Reference proteome</keyword>
<dbReference type="Proteomes" id="UP000223968">
    <property type="component" value="Unassembled WGS sequence"/>
</dbReference>
<keyword evidence="1" id="KW-0378">Hydrolase</keyword>
<comment type="caution">
    <text evidence="3">The sequence shown here is derived from an EMBL/GenBank/DDBJ whole genome shotgun (WGS) entry which is preliminary data.</text>
</comment>
<dbReference type="SUPFAM" id="SSF56317">
    <property type="entry name" value="Carbon-nitrogen hydrolase"/>
    <property type="match status" value="1"/>
</dbReference>
<dbReference type="PROSITE" id="PS50263">
    <property type="entry name" value="CN_HYDROLASE"/>
    <property type="match status" value="1"/>
</dbReference>
<feature type="domain" description="CN hydrolase" evidence="2">
    <location>
        <begin position="5"/>
        <end position="306"/>
    </location>
</feature>